<evidence type="ECO:0000256" key="2">
    <source>
        <dbReference type="ARBA" id="ARBA00004236"/>
    </source>
</evidence>
<dbReference type="OrthoDB" id="9786919at2"/>
<keyword evidence="5" id="KW-0808">Transferase</keyword>
<evidence type="ECO:0000256" key="5">
    <source>
        <dbReference type="ARBA" id="ARBA00022679"/>
    </source>
</evidence>
<dbReference type="GO" id="GO:0000155">
    <property type="term" value="F:phosphorelay sensor kinase activity"/>
    <property type="evidence" value="ECO:0007669"/>
    <property type="project" value="InterPro"/>
</dbReference>
<dbReference type="EC" id="2.7.13.3" evidence="3"/>
<feature type="transmembrane region" description="Helical" evidence="12">
    <location>
        <begin position="6"/>
        <end position="29"/>
    </location>
</feature>
<dbReference type="Gene3D" id="1.10.287.130">
    <property type="match status" value="1"/>
</dbReference>
<dbReference type="InterPro" id="IPR004358">
    <property type="entry name" value="Sig_transdc_His_kin-like_C"/>
</dbReference>
<dbReference type="InterPro" id="IPR005467">
    <property type="entry name" value="His_kinase_dom"/>
</dbReference>
<accession>D3F655</accession>
<keyword evidence="16" id="KW-1185">Reference proteome</keyword>
<evidence type="ECO:0000256" key="3">
    <source>
        <dbReference type="ARBA" id="ARBA00012438"/>
    </source>
</evidence>
<evidence type="ECO:0000256" key="11">
    <source>
        <dbReference type="SAM" id="MobiDB-lite"/>
    </source>
</evidence>
<protein>
    <recommendedName>
        <fullName evidence="3">histidine kinase</fullName>
        <ecNumber evidence="3">2.7.13.3</ecNumber>
    </recommendedName>
</protein>
<dbReference type="InterPro" id="IPR036097">
    <property type="entry name" value="HisK_dim/P_sf"/>
</dbReference>
<dbReference type="InterPro" id="IPR003661">
    <property type="entry name" value="HisK_dim/P_dom"/>
</dbReference>
<dbReference type="InterPro" id="IPR003660">
    <property type="entry name" value="HAMP_dom"/>
</dbReference>
<dbReference type="InterPro" id="IPR036890">
    <property type="entry name" value="HATPase_C_sf"/>
</dbReference>
<dbReference type="STRING" id="469383.Cwoe_0292"/>
<dbReference type="SMART" id="SM00388">
    <property type="entry name" value="HisKA"/>
    <property type="match status" value="1"/>
</dbReference>
<dbReference type="RefSeq" id="WP_012931781.1">
    <property type="nucleotide sequence ID" value="NC_013739.1"/>
</dbReference>
<dbReference type="Pfam" id="PF02518">
    <property type="entry name" value="HATPase_c"/>
    <property type="match status" value="1"/>
</dbReference>
<evidence type="ECO:0000259" key="14">
    <source>
        <dbReference type="PROSITE" id="PS50885"/>
    </source>
</evidence>
<dbReference type="eggNOG" id="COG2205">
    <property type="taxonomic scope" value="Bacteria"/>
</dbReference>
<evidence type="ECO:0000256" key="10">
    <source>
        <dbReference type="ARBA" id="ARBA00023136"/>
    </source>
</evidence>
<sequence length="453" mass="47711" precursor="true">MSRVPIRLRVTGAFVLVMALVLVATGVFVDRRVASERSRALDADLRSQVAGADAASVRAEDDEPVQLLAADGRVLATSEEAGARPLLDRTEVRQLLGDDDEDDDDASADDASEELRREVTLDGDAVRLFAREDGSGHVVVAGRSLDDLDDQLASLRTTLLVAGLAALALASAIAYVAVAAALRPVERMRARAAAVSEEDPAARLPIPPARDEIRRLGETLNAMLDRLHGALDRERRFVADASHELRTPLSILKAELELAARPGRTPGELRETVASAAEETDRLGRLAEDLLVLARADRGRLPVRPEPVDADALLGAVRERFAVRAAHEQRPLEVEPDAALTVSADPLRVEQALGNLVDNALRHGSGAVRLSARRSGPEAVRLAVRDDGPGLPPALAATAFERFTRGDEARGRGGAGLGLAIVAAIATAHGGRAGADGGSLWIELPDAGTAGGS</sequence>
<dbReference type="PRINTS" id="PR00344">
    <property type="entry name" value="BCTRLSENSOR"/>
</dbReference>
<reference evidence="15 16" key="1">
    <citation type="journal article" date="2010" name="Stand. Genomic Sci.">
        <title>Complete genome sequence of Conexibacter woesei type strain (ID131577).</title>
        <authorList>
            <person name="Pukall R."/>
            <person name="Lapidus A."/>
            <person name="Glavina Del Rio T."/>
            <person name="Copeland A."/>
            <person name="Tice H."/>
            <person name="Cheng J.-F."/>
            <person name="Lucas S."/>
            <person name="Chen F."/>
            <person name="Nolan M."/>
            <person name="Bruce D."/>
            <person name="Goodwin L."/>
            <person name="Pitluck S."/>
            <person name="Mavromatis K."/>
            <person name="Ivanova N."/>
            <person name="Ovchinnikova G."/>
            <person name="Pati A."/>
            <person name="Chen A."/>
            <person name="Palaniappan K."/>
            <person name="Land M."/>
            <person name="Hauser L."/>
            <person name="Chang Y.-J."/>
            <person name="Jeffries C.D."/>
            <person name="Chain P."/>
            <person name="Meincke L."/>
            <person name="Sims D."/>
            <person name="Brettin T."/>
            <person name="Detter J.C."/>
            <person name="Rohde M."/>
            <person name="Goeker M."/>
            <person name="Bristow J."/>
            <person name="Eisen J.A."/>
            <person name="Markowitz V."/>
            <person name="Kyrpides N.C."/>
            <person name="Klenk H.-P."/>
            <person name="Hugenholtz P."/>
        </authorList>
    </citation>
    <scope>NUCLEOTIDE SEQUENCE [LARGE SCALE GENOMIC DNA]</scope>
    <source>
        <strain evidence="16">DSM 14684 / CIP 108061 / JCM 11494 / NBRC 100937 / ID131577</strain>
    </source>
</reference>
<evidence type="ECO:0000256" key="8">
    <source>
        <dbReference type="ARBA" id="ARBA00022989"/>
    </source>
</evidence>
<dbReference type="SUPFAM" id="SSF55874">
    <property type="entry name" value="ATPase domain of HSP90 chaperone/DNA topoisomerase II/histidine kinase"/>
    <property type="match status" value="1"/>
</dbReference>
<dbReference type="Gene3D" id="3.30.565.10">
    <property type="entry name" value="Histidine kinase-like ATPase, C-terminal domain"/>
    <property type="match status" value="1"/>
</dbReference>
<evidence type="ECO:0000313" key="16">
    <source>
        <dbReference type="Proteomes" id="UP000008229"/>
    </source>
</evidence>
<proteinExistence type="predicted"/>
<dbReference type="PROSITE" id="PS50885">
    <property type="entry name" value="HAMP"/>
    <property type="match status" value="1"/>
</dbReference>
<evidence type="ECO:0000313" key="15">
    <source>
        <dbReference type="EMBL" id="ADB48728.1"/>
    </source>
</evidence>
<dbReference type="GO" id="GO:0005886">
    <property type="term" value="C:plasma membrane"/>
    <property type="evidence" value="ECO:0007669"/>
    <property type="project" value="UniProtKB-SubCell"/>
</dbReference>
<dbReference type="CDD" id="cd00082">
    <property type="entry name" value="HisKA"/>
    <property type="match status" value="1"/>
</dbReference>
<feature type="transmembrane region" description="Helical" evidence="12">
    <location>
        <begin position="159"/>
        <end position="182"/>
    </location>
</feature>
<dbReference type="SMART" id="SM00304">
    <property type="entry name" value="HAMP"/>
    <property type="match status" value="1"/>
</dbReference>
<reference evidence="16" key="2">
    <citation type="submission" date="2010-01" db="EMBL/GenBank/DDBJ databases">
        <title>The complete genome of Conexibacter woesei DSM 14684.</title>
        <authorList>
            <consortium name="US DOE Joint Genome Institute (JGI-PGF)"/>
            <person name="Lucas S."/>
            <person name="Copeland A."/>
            <person name="Lapidus A."/>
            <person name="Glavina del Rio T."/>
            <person name="Dalin E."/>
            <person name="Tice H."/>
            <person name="Bruce D."/>
            <person name="Goodwin L."/>
            <person name="Pitluck S."/>
            <person name="Kyrpides N."/>
            <person name="Mavromatis K."/>
            <person name="Ivanova N."/>
            <person name="Mikhailova N."/>
            <person name="Chertkov O."/>
            <person name="Brettin T."/>
            <person name="Detter J.C."/>
            <person name="Han C."/>
            <person name="Larimer F."/>
            <person name="Land M."/>
            <person name="Hauser L."/>
            <person name="Markowitz V."/>
            <person name="Cheng J.-F."/>
            <person name="Hugenholtz P."/>
            <person name="Woyke T."/>
            <person name="Wu D."/>
            <person name="Pukall R."/>
            <person name="Steenblock K."/>
            <person name="Schneider S."/>
            <person name="Klenk H.-P."/>
            <person name="Eisen J.A."/>
        </authorList>
    </citation>
    <scope>NUCLEOTIDE SEQUENCE [LARGE SCALE GENOMIC DNA]</scope>
    <source>
        <strain evidence="16">DSM 14684 / CIP 108061 / JCM 11494 / NBRC 100937 / ID131577</strain>
    </source>
</reference>
<comment type="subcellular location">
    <subcellularLocation>
        <location evidence="2">Cell membrane</location>
    </subcellularLocation>
</comment>
<evidence type="ECO:0000256" key="9">
    <source>
        <dbReference type="ARBA" id="ARBA00023012"/>
    </source>
</evidence>
<gene>
    <name evidence="15" type="ordered locus">Cwoe_0292</name>
</gene>
<dbReference type="PANTHER" id="PTHR45436:SF5">
    <property type="entry name" value="SENSOR HISTIDINE KINASE TRCS"/>
    <property type="match status" value="1"/>
</dbReference>
<dbReference type="SUPFAM" id="SSF158472">
    <property type="entry name" value="HAMP domain-like"/>
    <property type="match status" value="1"/>
</dbReference>
<feature type="domain" description="Histidine kinase" evidence="13">
    <location>
        <begin position="240"/>
        <end position="453"/>
    </location>
</feature>
<name>D3F655_CONWI</name>
<dbReference type="KEGG" id="cwo:Cwoe_0292"/>
<dbReference type="Pfam" id="PF00512">
    <property type="entry name" value="HisKA"/>
    <property type="match status" value="1"/>
</dbReference>
<dbReference type="PROSITE" id="PS50109">
    <property type="entry name" value="HIS_KIN"/>
    <property type="match status" value="1"/>
</dbReference>
<organism evidence="15 16">
    <name type="scientific">Conexibacter woesei (strain DSM 14684 / CCUG 47730 / CIP 108061 / JCM 11494 / NBRC 100937 / ID131577)</name>
    <dbReference type="NCBI Taxonomy" id="469383"/>
    <lineage>
        <taxon>Bacteria</taxon>
        <taxon>Bacillati</taxon>
        <taxon>Actinomycetota</taxon>
        <taxon>Thermoleophilia</taxon>
        <taxon>Solirubrobacterales</taxon>
        <taxon>Conexibacteraceae</taxon>
        <taxon>Conexibacter</taxon>
    </lineage>
</organism>
<dbReference type="SMART" id="SM00387">
    <property type="entry name" value="HATPase_c"/>
    <property type="match status" value="1"/>
</dbReference>
<dbReference type="SUPFAM" id="SSF47384">
    <property type="entry name" value="Homodimeric domain of signal transducing histidine kinase"/>
    <property type="match status" value="1"/>
</dbReference>
<keyword evidence="9" id="KW-0902">Two-component regulatory system</keyword>
<dbReference type="FunFam" id="1.10.287.130:FF:000001">
    <property type="entry name" value="Two-component sensor histidine kinase"/>
    <property type="match status" value="1"/>
</dbReference>
<dbReference type="Proteomes" id="UP000008229">
    <property type="component" value="Chromosome"/>
</dbReference>
<evidence type="ECO:0000256" key="7">
    <source>
        <dbReference type="ARBA" id="ARBA00022777"/>
    </source>
</evidence>
<dbReference type="EMBL" id="CP001854">
    <property type="protein sequence ID" value="ADB48728.1"/>
    <property type="molecule type" value="Genomic_DNA"/>
</dbReference>
<keyword evidence="8 12" id="KW-1133">Transmembrane helix</keyword>
<keyword evidence="4" id="KW-0597">Phosphoprotein</keyword>
<evidence type="ECO:0000256" key="6">
    <source>
        <dbReference type="ARBA" id="ARBA00022692"/>
    </source>
</evidence>
<dbReference type="CDD" id="cd06225">
    <property type="entry name" value="HAMP"/>
    <property type="match status" value="1"/>
</dbReference>
<feature type="region of interest" description="Disordered" evidence="11">
    <location>
        <begin position="96"/>
        <end position="115"/>
    </location>
</feature>
<dbReference type="CDD" id="cd00075">
    <property type="entry name" value="HATPase"/>
    <property type="match status" value="1"/>
</dbReference>
<keyword evidence="7 15" id="KW-0418">Kinase</keyword>
<keyword evidence="6 12" id="KW-0812">Transmembrane</keyword>
<evidence type="ECO:0000256" key="4">
    <source>
        <dbReference type="ARBA" id="ARBA00022553"/>
    </source>
</evidence>
<evidence type="ECO:0000256" key="12">
    <source>
        <dbReference type="SAM" id="Phobius"/>
    </source>
</evidence>
<dbReference type="HOGENOM" id="CLU_000445_89_6_11"/>
<dbReference type="AlphaFoldDB" id="D3F655"/>
<dbReference type="Pfam" id="PF00672">
    <property type="entry name" value="HAMP"/>
    <property type="match status" value="1"/>
</dbReference>
<dbReference type="PANTHER" id="PTHR45436">
    <property type="entry name" value="SENSOR HISTIDINE KINASE YKOH"/>
    <property type="match status" value="1"/>
</dbReference>
<evidence type="ECO:0000259" key="13">
    <source>
        <dbReference type="PROSITE" id="PS50109"/>
    </source>
</evidence>
<comment type="catalytic activity">
    <reaction evidence="1">
        <text>ATP + protein L-histidine = ADP + protein N-phospho-L-histidine.</text>
        <dbReference type="EC" id="2.7.13.3"/>
    </reaction>
</comment>
<keyword evidence="10 12" id="KW-0472">Membrane</keyword>
<dbReference type="InterPro" id="IPR003594">
    <property type="entry name" value="HATPase_dom"/>
</dbReference>
<feature type="domain" description="HAMP" evidence="14">
    <location>
        <begin position="179"/>
        <end position="232"/>
    </location>
</feature>
<dbReference type="InterPro" id="IPR050428">
    <property type="entry name" value="TCS_sensor_his_kinase"/>
</dbReference>
<dbReference type="Gene3D" id="6.10.340.10">
    <property type="match status" value="1"/>
</dbReference>
<evidence type="ECO:0000256" key="1">
    <source>
        <dbReference type="ARBA" id="ARBA00000085"/>
    </source>
</evidence>
<feature type="compositionally biased region" description="Acidic residues" evidence="11">
    <location>
        <begin position="97"/>
        <end position="112"/>
    </location>
</feature>